<dbReference type="Proteomes" id="UP000241848">
    <property type="component" value="Unassembled WGS sequence"/>
</dbReference>
<evidence type="ECO:0000259" key="1">
    <source>
        <dbReference type="Pfam" id="PF01883"/>
    </source>
</evidence>
<protein>
    <submittedName>
        <fullName evidence="2">Benzoyl-CoA oxygenase</fullName>
    </submittedName>
</protein>
<dbReference type="PANTHER" id="PTHR42831:SF1">
    <property type="entry name" value="FE-S PROTEIN MATURATION AUXILIARY FACTOR YITW"/>
    <property type="match status" value="1"/>
</dbReference>
<dbReference type="PANTHER" id="PTHR42831">
    <property type="entry name" value="FE-S PROTEIN MATURATION AUXILIARY FACTOR YITW"/>
    <property type="match status" value="1"/>
</dbReference>
<proteinExistence type="predicted"/>
<evidence type="ECO:0000313" key="2">
    <source>
        <dbReference type="EMBL" id="PSR21655.1"/>
    </source>
</evidence>
<dbReference type="SUPFAM" id="SSF117916">
    <property type="entry name" value="Fe-S cluster assembly (FSCA) domain-like"/>
    <property type="match status" value="1"/>
</dbReference>
<dbReference type="InterPro" id="IPR052339">
    <property type="entry name" value="Fe-S_Maturation_MIP18"/>
</dbReference>
<dbReference type="Gene3D" id="3.30.300.130">
    <property type="entry name" value="Fe-S cluster assembly (FSCA)"/>
    <property type="match status" value="1"/>
</dbReference>
<reference evidence="2 3" key="1">
    <citation type="journal article" date="2014" name="BMC Genomics">
        <title>Comparison of environmental and isolate Sulfobacillus genomes reveals diverse carbon, sulfur, nitrogen, and hydrogen metabolisms.</title>
        <authorList>
            <person name="Justice N.B."/>
            <person name="Norman A."/>
            <person name="Brown C.T."/>
            <person name="Singh A."/>
            <person name="Thomas B.C."/>
            <person name="Banfield J.F."/>
        </authorList>
    </citation>
    <scope>NUCLEOTIDE SEQUENCE [LARGE SCALE GENOMIC DNA]</scope>
    <source>
        <strain evidence="2">AMDSBA3</strain>
    </source>
</reference>
<comment type="caution">
    <text evidence="2">The sequence shown here is derived from an EMBL/GenBank/DDBJ whole genome shotgun (WGS) entry which is preliminary data.</text>
</comment>
<evidence type="ECO:0000313" key="3">
    <source>
        <dbReference type="Proteomes" id="UP000241848"/>
    </source>
</evidence>
<sequence>MVRIAASMYKRCGRDVKPTKNCCGKGWHEVLREEDVKTALQSVNDPEIPVSVWDLGLVTNFGIEGHRVSVQLTFTALGCSCMDWILDDVKAAVLRVPEVSAVEVEVVWDPPWTTDRMTAKARQQLAAWGIQS</sequence>
<organism evidence="2 3">
    <name type="scientific">Sulfobacillus acidophilus</name>
    <dbReference type="NCBI Taxonomy" id="53633"/>
    <lineage>
        <taxon>Bacteria</taxon>
        <taxon>Bacillati</taxon>
        <taxon>Bacillota</taxon>
        <taxon>Clostridia</taxon>
        <taxon>Eubacteriales</taxon>
        <taxon>Clostridiales Family XVII. Incertae Sedis</taxon>
        <taxon>Sulfobacillus</taxon>
    </lineage>
</organism>
<accession>A0A2T2WHF5</accession>
<feature type="domain" description="MIP18 family-like" evidence="1">
    <location>
        <begin position="33"/>
        <end position="106"/>
    </location>
</feature>
<dbReference type="Pfam" id="PF01883">
    <property type="entry name" value="FeS_assembly_P"/>
    <property type="match status" value="1"/>
</dbReference>
<dbReference type="InterPro" id="IPR002744">
    <property type="entry name" value="MIP18-like"/>
</dbReference>
<name>A0A2T2WHF5_9FIRM</name>
<dbReference type="InterPro" id="IPR034904">
    <property type="entry name" value="FSCA_dom_sf"/>
</dbReference>
<gene>
    <name evidence="2" type="ORF">C7B45_10075</name>
</gene>
<dbReference type="AlphaFoldDB" id="A0A2T2WHF5"/>
<dbReference type="EMBL" id="PXYV01000030">
    <property type="protein sequence ID" value="PSR21655.1"/>
    <property type="molecule type" value="Genomic_DNA"/>
</dbReference>